<evidence type="ECO:0000256" key="6">
    <source>
        <dbReference type="ARBA" id="ARBA00022737"/>
    </source>
</evidence>
<dbReference type="CDD" id="cd12610">
    <property type="entry name" value="RRM1_SECp43"/>
    <property type="match status" value="1"/>
</dbReference>
<dbReference type="GO" id="GO:0003723">
    <property type="term" value="F:RNA binding"/>
    <property type="evidence" value="ECO:0007669"/>
    <property type="project" value="UniProtKB-UniRule"/>
</dbReference>
<gene>
    <name evidence="14" type="ORF">ACEWY4_020507</name>
</gene>
<dbReference type="FunFam" id="3.30.70.330:FF:000159">
    <property type="entry name" value="tRNA selenocysteine 1-associated protein 1"/>
    <property type="match status" value="1"/>
</dbReference>
<evidence type="ECO:0000256" key="7">
    <source>
        <dbReference type="ARBA" id="ARBA00022884"/>
    </source>
</evidence>
<evidence type="ECO:0000313" key="14">
    <source>
        <dbReference type="EMBL" id="KAL2084989.1"/>
    </source>
</evidence>
<dbReference type="PROSITE" id="PS50102">
    <property type="entry name" value="RRM"/>
    <property type="match status" value="1"/>
</dbReference>
<evidence type="ECO:0000256" key="5">
    <source>
        <dbReference type="ARBA" id="ARBA00022490"/>
    </source>
</evidence>
<dbReference type="InterPro" id="IPR000504">
    <property type="entry name" value="RRM_dom"/>
</dbReference>
<dbReference type="PANTHER" id="PTHR37457:SF2">
    <property type="entry name" value="TRNA SELENOCYSTEINE 1-ASSOCIATED PROTEIN 1"/>
    <property type="match status" value="1"/>
</dbReference>
<evidence type="ECO:0000256" key="1">
    <source>
        <dbReference type="ARBA" id="ARBA00004123"/>
    </source>
</evidence>
<keyword evidence="15" id="KW-1185">Reference proteome</keyword>
<evidence type="ECO:0000256" key="4">
    <source>
        <dbReference type="ARBA" id="ARBA00016598"/>
    </source>
</evidence>
<evidence type="ECO:0000256" key="8">
    <source>
        <dbReference type="ARBA" id="ARBA00022917"/>
    </source>
</evidence>
<evidence type="ECO:0000313" key="15">
    <source>
        <dbReference type="Proteomes" id="UP001591681"/>
    </source>
</evidence>
<evidence type="ECO:0000256" key="9">
    <source>
        <dbReference type="ARBA" id="ARBA00023242"/>
    </source>
</evidence>
<dbReference type="SMART" id="SM00360">
    <property type="entry name" value="RRM"/>
    <property type="match status" value="1"/>
</dbReference>
<dbReference type="InterPro" id="IPR041085">
    <property type="entry name" value="TSAP1_C"/>
</dbReference>
<organism evidence="14 15">
    <name type="scientific">Coilia grayii</name>
    <name type="common">Gray's grenadier anchovy</name>
    <dbReference type="NCBI Taxonomy" id="363190"/>
    <lineage>
        <taxon>Eukaryota</taxon>
        <taxon>Metazoa</taxon>
        <taxon>Chordata</taxon>
        <taxon>Craniata</taxon>
        <taxon>Vertebrata</taxon>
        <taxon>Euteleostomi</taxon>
        <taxon>Actinopterygii</taxon>
        <taxon>Neopterygii</taxon>
        <taxon>Teleostei</taxon>
        <taxon>Clupei</taxon>
        <taxon>Clupeiformes</taxon>
        <taxon>Clupeoidei</taxon>
        <taxon>Engraulidae</taxon>
        <taxon>Coilinae</taxon>
        <taxon>Coilia</taxon>
    </lineage>
</organism>
<evidence type="ECO:0000256" key="3">
    <source>
        <dbReference type="ARBA" id="ARBA00008920"/>
    </source>
</evidence>
<dbReference type="Gene3D" id="3.30.70.330">
    <property type="match status" value="1"/>
</dbReference>
<dbReference type="InterPro" id="IPR012677">
    <property type="entry name" value="Nucleotide-bd_a/b_plait_sf"/>
</dbReference>
<evidence type="ECO:0000256" key="11">
    <source>
        <dbReference type="PROSITE-ProRule" id="PRU00176"/>
    </source>
</evidence>
<dbReference type="InterPro" id="IPR040434">
    <property type="entry name" value="TSAP1"/>
</dbReference>
<name>A0ABD1JD61_9TELE</name>
<dbReference type="AlphaFoldDB" id="A0ABD1JD61"/>
<keyword evidence="6" id="KW-0677">Repeat</keyword>
<dbReference type="GO" id="GO:0005737">
    <property type="term" value="C:cytoplasm"/>
    <property type="evidence" value="ECO:0007669"/>
    <property type="project" value="UniProtKB-SubCell"/>
</dbReference>
<evidence type="ECO:0000256" key="12">
    <source>
        <dbReference type="SAM" id="MobiDB-lite"/>
    </source>
</evidence>
<comment type="subcellular location">
    <subcellularLocation>
        <location evidence="2">Cytoplasm</location>
    </subcellularLocation>
    <subcellularLocation>
        <location evidence="1">Nucleus</location>
    </subcellularLocation>
</comment>
<sequence>MTCLWMGNLEPYMDEKFISRAFATMGELVVSVRIIRNKTNWGAAGYCFVEFPDEATSDRCLRKINGRLIPGATPPRKFKLNYATYGNKGETRSRSGYTDNGYNQPFSYIENQYYQQYPDYYSNWGYNQSTGSYSGFDYSQYDYSNQTSKKVEKEDNEKIEDGSHEDENSKHATEKLDVAAANRQFMEASEELYDALIDCHWPALNVSDIRTA</sequence>
<dbReference type="EMBL" id="JBHFQA010000017">
    <property type="protein sequence ID" value="KAL2084989.1"/>
    <property type="molecule type" value="Genomic_DNA"/>
</dbReference>
<evidence type="ECO:0000256" key="10">
    <source>
        <dbReference type="ARBA" id="ARBA00033477"/>
    </source>
</evidence>
<dbReference type="GO" id="GO:0006412">
    <property type="term" value="P:translation"/>
    <property type="evidence" value="ECO:0007669"/>
    <property type="project" value="UniProtKB-KW"/>
</dbReference>
<feature type="domain" description="RRM" evidence="13">
    <location>
        <begin position="2"/>
        <end position="85"/>
    </location>
</feature>
<dbReference type="Pfam" id="PF17654">
    <property type="entry name" value="Trnau1ap"/>
    <property type="match status" value="1"/>
</dbReference>
<evidence type="ECO:0000259" key="13">
    <source>
        <dbReference type="PROSITE" id="PS50102"/>
    </source>
</evidence>
<accession>A0ABD1JD61</accession>
<evidence type="ECO:0000256" key="2">
    <source>
        <dbReference type="ARBA" id="ARBA00004496"/>
    </source>
</evidence>
<keyword evidence="8" id="KW-0648">Protein biosynthesis</keyword>
<dbReference type="InterPro" id="IPR035979">
    <property type="entry name" value="RBD_domain_sf"/>
</dbReference>
<keyword evidence="5" id="KW-0963">Cytoplasm</keyword>
<dbReference type="SUPFAM" id="SSF54928">
    <property type="entry name" value="RNA-binding domain, RBD"/>
    <property type="match status" value="1"/>
</dbReference>
<dbReference type="Pfam" id="PF00076">
    <property type="entry name" value="RRM_1"/>
    <property type="match status" value="1"/>
</dbReference>
<feature type="region of interest" description="Disordered" evidence="12">
    <location>
        <begin position="147"/>
        <end position="172"/>
    </location>
</feature>
<keyword evidence="9" id="KW-0539">Nucleus</keyword>
<reference evidence="14 15" key="1">
    <citation type="submission" date="2024-09" db="EMBL/GenBank/DDBJ databases">
        <title>A chromosome-level genome assembly of Gray's grenadier anchovy, Coilia grayii.</title>
        <authorList>
            <person name="Fu Z."/>
        </authorList>
    </citation>
    <scope>NUCLEOTIDE SEQUENCE [LARGE SCALE GENOMIC DNA]</scope>
    <source>
        <strain evidence="14">G4</strain>
        <tissue evidence="14">Muscle</tissue>
    </source>
</reference>
<proteinExistence type="inferred from homology"/>
<protein>
    <recommendedName>
        <fullName evidence="4">tRNA selenocysteine 1-associated protein 1</fullName>
    </recommendedName>
    <alternativeName>
        <fullName evidence="10">tRNA selenocysteine-associated protein 1</fullName>
    </alternativeName>
</protein>
<comment type="similarity">
    <text evidence="3">Belongs to the RRM TRSPAP family.</text>
</comment>
<keyword evidence="7 11" id="KW-0694">RNA-binding</keyword>
<feature type="compositionally biased region" description="Basic and acidic residues" evidence="12">
    <location>
        <begin position="149"/>
        <end position="172"/>
    </location>
</feature>
<dbReference type="Proteomes" id="UP001591681">
    <property type="component" value="Unassembled WGS sequence"/>
</dbReference>
<dbReference type="GO" id="GO:0005634">
    <property type="term" value="C:nucleus"/>
    <property type="evidence" value="ECO:0007669"/>
    <property type="project" value="UniProtKB-SubCell"/>
</dbReference>
<dbReference type="PANTHER" id="PTHR37457">
    <property type="entry name" value="TRNA SELENOCYSTEINE 1-ASSOCIATED PROTEIN 1-RELATED"/>
    <property type="match status" value="1"/>
</dbReference>
<comment type="caution">
    <text evidence="14">The sequence shown here is derived from an EMBL/GenBank/DDBJ whole genome shotgun (WGS) entry which is preliminary data.</text>
</comment>